<gene>
    <name evidence="1" type="ORF">MILVUS5_LOCUS31863</name>
</gene>
<comment type="caution">
    <text evidence="1">The sequence shown here is derived from an EMBL/GenBank/DDBJ whole genome shotgun (WGS) entry which is preliminary data.</text>
</comment>
<dbReference type="Proteomes" id="UP001177021">
    <property type="component" value="Unassembled WGS sequence"/>
</dbReference>
<sequence length="249" mass="27517">MFRSFIINSIQSSNLALLLDFAFLTHVVKLIVKQGKMRPAVKAIIVIVFTSTLIRCVCGANHTVGGASGWDIISNMQDWSSTATFNVGDDLVFSYTPLYDVVEVNKQGYDTCTIANAIAIDNTGETVIHLTDNRTRYFVCGRMRHCKQGLKLKVQIQAQPKNNNNGTNNNQNQPGNGGQKPSPPPRNLPPRNAPPPSYHSPPSPPPDVPAEKPSGAEPLITPVIILAFAWLSWYFTVNHLMVYAFFLFF</sequence>
<protein>
    <submittedName>
        <fullName evidence="1">Uncharacterized protein</fullName>
    </submittedName>
</protein>
<keyword evidence="2" id="KW-1185">Reference proteome</keyword>
<proteinExistence type="predicted"/>
<organism evidence="1 2">
    <name type="scientific">Trifolium pratense</name>
    <name type="common">Red clover</name>
    <dbReference type="NCBI Taxonomy" id="57577"/>
    <lineage>
        <taxon>Eukaryota</taxon>
        <taxon>Viridiplantae</taxon>
        <taxon>Streptophyta</taxon>
        <taxon>Embryophyta</taxon>
        <taxon>Tracheophyta</taxon>
        <taxon>Spermatophyta</taxon>
        <taxon>Magnoliopsida</taxon>
        <taxon>eudicotyledons</taxon>
        <taxon>Gunneridae</taxon>
        <taxon>Pentapetalae</taxon>
        <taxon>rosids</taxon>
        <taxon>fabids</taxon>
        <taxon>Fabales</taxon>
        <taxon>Fabaceae</taxon>
        <taxon>Papilionoideae</taxon>
        <taxon>50 kb inversion clade</taxon>
        <taxon>NPAAA clade</taxon>
        <taxon>Hologalegina</taxon>
        <taxon>IRL clade</taxon>
        <taxon>Trifolieae</taxon>
        <taxon>Trifolium</taxon>
    </lineage>
</organism>
<evidence type="ECO:0000313" key="1">
    <source>
        <dbReference type="EMBL" id="CAJ2667174.1"/>
    </source>
</evidence>
<dbReference type="EMBL" id="CASHSV030000513">
    <property type="protein sequence ID" value="CAJ2667174.1"/>
    <property type="molecule type" value="Genomic_DNA"/>
</dbReference>
<reference evidence="1" key="1">
    <citation type="submission" date="2023-10" db="EMBL/GenBank/DDBJ databases">
        <authorList>
            <person name="Rodriguez Cubillos JULIANA M."/>
            <person name="De Vega J."/>
        </authorList>
    </citation>
    <scope>NUCLEOTIDE SEQUENCE</scope>
</reference>
<name>A0ACB0LCJ8_TRIPR</name>
<evidence type="ECO:0000313" key="2">
    <source>
        <dbReference type="Proteomes" id="UP001177021"/>
    </source>
</evidence>
<accession>A0ACB0LCJ8</accession>